<dbReference type="Proteomes" id="UP000077066">
    <property type="component" value="Unassembled WGS sequence"/>
</dbReference>
<feature type="domain" description="Orc1-like AAA ATPase" evidence="1">
    <location>
        <begin position="21"/>
        <end position="175"/>
    </location>
</feature>
<dbReference type="GO" id="GO:0051301">
    <property type="term" value="P:cell division"/>
    <property type="evidence" value="ECO:0007669"/>
    <property type="project" value="UniProtKB-KW"/>
</dbReference>
<dbReference type="PANTHER" id="PTHR34301">
    <property type="entry name" value="DNA-BINDING PROTEIN-RELATED"/>
    <property type="match status" value="1"/>
</dbReference>
<organism evidence="2 3">
    <name type="scientific">Methanobrevibacter filiformis</name>
    <dbReference type="NCBI Taxonomy" id="55758"/>
    <lineage>
        <taxon>Archaea</taxon>
        <taxon>Methanobacteriati</taxon>
        <taxon>Methanobacteriota</taxon>
        <taxon>Methanomada group</taxon>
        <taxon>Methanobacteria</taxon>
        <taxon>Methanobacteriales</taxon>
        <taxon>Methanobacteriaceae</taxon>
        <taxon>Methanobrevibacter</taxon>
    </lineage>
</organism>
<evidence type="ECO:0000313" key="3">
    <source>
        <dbReference type="Proteomes" id="UP000077066"/>
    </source>
</evidence>
<dbReference type="STRING" id="55758.MBFIL_09320"/>
<name>A0A166C3T6_9EURY</name>
<dbReference type="OrthoDB" id="77313at2157"/>
<keyword evidence="2" id="KW-0132">Cell division</keyword>
<dbReference type="InterPro" id="IPR027417">
    <property type="entry name" value="P-loop_NTPase"/>
</dbReference>
<protein>
    <submittedName>
        <fullName evidence="2">Cell division control protein 6</fullName>
    </submittedName>
</protein>
<reference evidence="2 3" key="1">
    <citation type="submission" date="2016-04" db="EMBL/GenBank/DDBJ databases">
        <title>Genome sequence of Methanobrevibacter filiformis DSM 11501.</title>
        <authorList>
            <person name="Poehlein A."/>
            <person name="Seedorf H."/>
            <person name="Daniel R."/>
        </authorList>
    </citation>
    <scope>NUCLEOTIDE SEQUENCE [LARGE SCALE GENOMIC DNA]</scope>
    <source>
        <strain evidence="2 3">DSM 11501</strain>
    </source>
</reference>
<dbReference type="EMBL" id="LWMT01000181">
    <property type="protein sequence ID" value="KZX14100.1"/>
    <property type="molecule type" value="Genomic_DNA"/>
</dbReference>
<evidence type="ECO:0000313" key="2">
    <source>
        <dbReference type="EMBL" id="KZX14100.1"/>
    </source>
</evidence>
<proteinExistence type="predicted"/>
<dbReference type="PANTHER" id="PTHR34301:SF8">
    <property type="entry name" value="ATPASE DOMAIN-CONTAINING PROTEIN"/>
    <property type="match status" value="1"/>
</dbReference>
<dbReference type="Pfam" id="PF13191">
    <property type="entry name" value="AAA_16"/>
    <property type="match status" value="1"/>
</dbReference>
<gene>
    <name evidence="2" type="ORF">MBFIL_09320</name>
</gene>
<dbReference type="RefSeq" id="WP_066971966.1">
    <property type="nucleotide sequence ID" value="NZ_LWMT01000181.1"/>
</dbReference>
<accession>A0A166C3T6</accession>
<dbReference type="SUPFAM" id="SSF52540">
    <property type="entry name" value="P-loop containing nucleoside triphosphate hydrolases"/>
    <property type="match status" value="1"/>
</dbReference>
<sequence length="405" mass="46981">MQLLDKISPFQPQDPVDPEKFEGRKEVIETYLPYFNQASQGRPLHFFITGKRGMGKTSLASYFKDMAERKYKMVGVHIFNDGIHDIDSVIHQIVERLLNEIVKEKWSKKIIDGFKKHVKSVGFAGANLELNNDKETINHIKDNFAFVLEDIISKFEDKNGLLIIIDDINGLSDDTKFSNWYKSFADTLSTRFGGNIPLAMILAGYPEKLEKLHQHNPSFTRIFKHIEVEKLTDYEIREFFIKNFQISNIKIEKSALDIMVHFSSGLPNMMQEIGDGVFWINNNKTVNYRDALNGIIRAGNEIGFKYLKPDLDSSIRSDKYLAIFKKLGRDFFGQDLGKDYSFRKKDFISLLDTKEAKVFSDFLIKARDLKIIEFKGAKRSDHYAFTNNLYLIYFLIKILEQESEK</sequence>
<comment type="caution">
    <text evidence="2">The sequence shown here is derived from an EMBL/GenBank/DDBJ whole genome shotgun (WGS) entry which is preliminary data.</text>
</comment>
<dbReference type="Gene3D" id="3.40.50.300">
    <property type="entry name" value="P-loop containing nucleotide triphosphate hydrolases"/>
    <property type="match status" value="1"/>
</dbReference>
<dbReference type="InterPro" id="IPR041664">
    <property type="entry name" value="AAA_16"/>
</dbReference>
<keyword evidence="2" id="KW-0131">Cell cycle</keyword>
<keyword evidence="3" id="KW-1185">Reference proteome</keyword>
<evidence type="ECO:0000259" key="1">
    <source>
        <dbReference type="Pfam" id="PF13191"/>
    </source>
</evidence>
<dbReference type="PATRIC" id="fig|55758.3.peg.1064"/>
<dbReference type="AlphaFoldDB" id="A0A166C3T6"/>